<dbReference type="PROSITE" id="PS51063">
    <property type="entry name" value="HTH_CRP_2"/>
    <property type="match status" value="1"/>
</dbReference>
<dbReference type="AlphaFoldDB" id="A0A401YKR0"/>
<protein>
    <submittedName>
        <fullName evidence="6">Crp/Fnr family transcriptional regulator</fullName>
    </submittedName>
</protein>
<dbReference type="Proteomes" id="UP000286931">
    <property type="component" value="Unassembled WGS sequence"/>
</dbReference>
<gene>
    <name evidence="6" type="primary">fnr</name>
    <name evidence="6" type="ORF">EHYA_02867</name>
</gene>
<dbReference type="SUPFAM" id="SSF51206">
    <property type="entry name" value="cAMP-binding domain-like"/>
    <property type="match status" value="1"/>
</dbReference>
<feature type="domain" description="HTH crp-type" evidence="5">
    <location>
        <begin position="138"/>
        <end position="206"/>
    </location>
</feature>
<name>A0A401YKR0_9ACTN</name>
<dbReference type="InterPro" id="IPR000595">
    <property type="entry name" value="cNMP-bd_dom"/>
</dbReference>
<dbReference type="Pfam" id="PF13545">
    <property type="entry name" value="HTH_Crp_2"/>
    <property type="match status" value="1"/>
</dbReference>
<sequence length="214" mass="23368">MAEEDRALPKELRDVLRESGRRLGYDRGDALFMEGDHPRHVVLIEHGQVKIERATSDGSAVTIAVRGPGELVGELACIDGRGRSATVVALGPVVAVLVPLTRFRELLSTNAPLVYAVLIRTVLRIRESDRWRVEYGALATGRRVARALADRTLGQAEGPCVIRTTQQELADAIGISRESVVRALRVLHESALVQTRRGSIVVSDPPALREWADG</sequence>
<dbReference type="Pfam" id="PF00027">
    <property type="entry name" value="cNMP_binding"/>
    <property type="match status" value="1"/>
</dbReference>
<dbReference type="SUPFAM" id="SSF46785">
    <property type="entry name" value="Winged helix' DNA-binding domain"/>
    <property type="match status" value="1"/>
</dbReference>
<proteinExistence type="predicted"/>
<dbReference type="InterPro" id="IPR018490">
    <property type="entry name" value="cNMP-bd_dom_sf"/>
</dbReference>
<dbReference type="InterPro" id="IPR036388">
    <property type="entry name" value="WH-like_DNA-bd_sf"/>
</dbReference>
<evidence type="ECO:0000259" key="5">
    <source>
        <dbReference type="PROSITE" id="PS51063"/>
    </source>
</evidence>
<evidence type="ECO:0000313" key="6">
    <source>
        <dbReference type="EMBL" id="GCD95197.1"/>
    </source>
</evidence>
<dbReference type="InterPro" id="IPR012318">
    <property type="entry name" value="HTH_CRP"/>
</dbReference>
<dbReference type="InterPro" id="IPR014710">
    <property type="entry name" value="RmlC-like_jellyroll"/>
</dbReference>
<evidence type="ECO:0000256" key="2">
    <source>
        <dbReference type="ARBA" id="ARBA00023125"/>
    </source>
</evidence>
<dbReference type="RefSeq" id="WP_126637339.1">
    <property type="nucleotide sequence ID" value="NZ_BIFH01000017.1"/>
</dbReference>
<dbReference type="SMART" id="SM00100">
    <property type="entry name" value="cNMP"/>
    <property type="match status" value="1"/>
</dbReference>
<reference evidence="6 7" key="1">
    <citation type="submission" date="2018-12" db="EMBL/GenBank/DDBJ databases">
        <title>Draft genome sequence of Embleya hyalina NBRC 13850T.</title>
        <authorList>
            <person name="Komaki H."/>
            <person name="Hosoyama A."/>
            <person name="Kimura A."/>
            <person name="Ichikawa N."/>
            <person name="Tamura T."/>
        </authorList>
    </citation>
    <scope>NUCLEOTIDE SEQUENCE [LARGE SCALE GENOMIC DNA]</scope>
    <source>
        <strain evidence="6 7">NBRC 13850</strain>
    </source>
</reference>
<dbReference type="Gene3D" id="1.10.10.10">
    <property type="entry name" value="Winged helix-like DNA-binding domain superfamily/Winged helix DNA-binding domain"/>
    <property type="match status" value="1"/>
</dbReference>
<dbReference type="GO" id="GO:0003700">
    <property type="term" value="F:DNA-binding transcription factor activity"/>
    <property type="evidence" value="ECO:0007669"/>
    <property type="project" value="TreeGrafter"/>
</dbReference>
<feature type="domain" description="Cyclic nucleotide-binding" evidence="4">
    <location>
        <begin position="1"/>
        <end position="107"/>
    </location>
</feature>
<keyword evidence="3" id="KW-0804">Transcription</keyword>
<evidence type="ECO:0000313" key="7">
    <source>
        <dbReference type="Proteomes" id="UP000286931"/>
    </source>
</evidence>
<evidence type="ECO:0000259" key="4">
    <source>
        <dbReference type="PROSITE" id="PS50042"/>
    </source>
</evidence>
<evidence type="ECO:0000256" key="1">
    <source>
        <dbReference type="ARBA" id="ARBA00023015"/>
    </source>
</evidence>
<organism evidence="6 7">
    <name type="scientific">Embleya hyalina</name>
    <dbReference type="NCBI Taxonomy" id="516124"/>
    <lineage>
        <taxon>Bacteria</taxon>
        <taxon>Bacillati</taxon>
        <taxon>Actinomycetota</taxon>
        <taxon>Actinomycetes</taxon>
        <taxon>Kitasatosporales</taxon>
        <taxon>Streptomycetaceae</taxon>
        <taxon>Embleya</taxon>
    </lineage>
</organism>
<dbReference type="GO" id="GO:0005829">
    <property type="term" value="C:cytosol"/>
    <property type="evidence" value="ECO:0007669"/>
    <property type="project" value="TreeGrafter"/>
</dbReference>
<dbReference type="EMBL" id="BIFH01000017">
    <property type="protein sequence ID" value="GCD95197.1"/>
    <property type="molecule type" value="Genomic_DNA"/>
</dbReference>
<dbReference type="Gene3D" id="2.60.120.10">
    <property type="entry name" value="Jelly Rolls"/>
    <property type="match status" value="1"/>
</dbReference>
<keyword evidence="7" id="KW-1185">Reference proteome</keyword>
<evidence type="ECO:0000256" key="3">
    <source>
        <dbReference type="ARBA" id="ARBA00023163"/>
    </source>
</evidence>
<dbReference type="SMART" id="SM00419">
    <property type="entry name" value="HTH_CRP"/>
    <property type="match status" value="1"/>
</dbReference>
<dbReference type="CDD" id="cd00038">
    <property type="entry name" value="CAP_ED"/>
    <property type="match status" value="1"/>
</dbReference>
<dbReference type="InterPro" id="IPR050397">
    <property type="entry name" value="Env_Response_Regulators"/>
</dbReference>
<dbReference type="InterPro" id="IPR036390">
    <property type="entry name" value="WH_DNA-bd_sf"/>
</dbReference>
<keyword evidence="2" id="KW-0238">DNA-binding</keyword>
<dbReference type="OrthoDB" id="41390at2"/>
<dbReference type="PANTHER" id="PTHR24567">
    <property type="entry name" value="CRP FAMILY TRANSCRIPTIONAL REGULATORY PROTEIN"/>
    <property type="match status" value="1"/>
</dbReference>
<comment type="caution">
    <text evidence="6">The sequence shown here is derived from an EMBL/GenBank/DDBJ whole genome shotgun (WGS) entry which is preliminary data.</text>
</comment>
<keyword evidence="1" id="KW-0805">Transcription regulation</keyword>
<accession>A0A401YKR0</accession>
<dbReference type="PANTHER" id="PTHR24567:SF74">
    <property type="entry name" value="HTH-TYPE TRANSCRIPTIONAL REGULATOR ARCR"/>
    <property type="match status" value="1"/>
</dbReference>
<dbReference type="GO" id="GO:0003677">
    <property type="term" value="F:DNA binding"/>
    <property type="evidence" value="ECO:0007669"/>
    <property type="project" value="UniProtKB-KW"/>
</dbReference>
<dbReference type="PROSITE" id="PS50042">
    <property type="entry name" value="CNMP_BINDING_3"/>
    <property type="match status" value="1"/>
</dbReference>